<comment type="cofactor">
    <cofactor evidence="1">
        <name>FAD</name>
        <dbReference type="ChEBI" id="CHEBI:57692"/>
    </cofactor>
</comment>
<organism evidence="7 8">
    <name type="scientific">Ancylobacter radicis</name>
    <dbReference type="NCBI Taxonomy" id="2836179"/>
    <lineage>
        <taxon>Bacteria</taxon>
        <taxon>Pseudomonadati</taxon>
        <taxon>Pseudomonadota</taxon>
        <taxon>Alphaproteobacteria</taxon>
        <taxon>Hyphomicrobiales</taxon>
        <taxon>Xanthobacteraceae</taxon>
        <taxon>Ancylobacter</taxon>
    </lineage>
</organism>
<evidence type="ECO:0000259" key="5">
    <source>
        <dbReference type="Pfam" id="PF02852"/>
    </source>
</evidence>
<evidence type="ECO:0000313" key="7">
    <source>
        <dbReference type="EMBL" id="MBS9478399.1"/>
    </source>
</evidence>
<proteinExistence type="inferred from homology"/>
<dbReference type="SUPFAM" id="SSF55424">
    <property type="entry name" value="FAD/NAD-linked reductases, dimerisation (C-terminal) domain"/>
    <property type="match status" value="1"/>
</dbReference>
<dbReference type="Proteomes" id="UP001166585">
    <property type="component" value="Unassembled WGS sequence"/>
</dbReference>
<dbReference type="InterPro" id="IPR023753">
    <property type="entry name" value="FAD/NAD-binding_dom"/>
</dbReference>
<gene>
    <name evidence="7" type="ORF">KIP89_14900</name>
</gene>
<dbReference type="SUPFAM" id="SSF51905">
    <property type="entry name" value="FAD/NAD(P)-binding domain"/>
    <property type="match status" value="1"/>
</dbReference>
<keyword evidence="3" id="KW-0285">Flavoprotein</keyword>
<comment type="similarity">
    <text evidence="2">Belongs to the class-I pyridine nucleotide-disulfide oxidoreductase family.</text>
</comment>
<evidence type="ECO:0000256" key="2">
    <source>
        <dbReference type="ARBA" id="ARBA00007532"/>
    </source>
</evidence>
<keyword evidence="8" id="KW-1185">Reference proteome</keyword>
<dbReference type="InterPro" id="IPR001100">
    <property type="entry name" value="Pyr_nuc-diS_OxRdtase"/>
</dbReference>
<dbReference type="PRINTS" id="PR00411">
    <property type="entry name" value="PNDRDTASEI"/>
</dbReference>
<dbReference type="PIRSF" id="PIRSF000350">
    <property type="entry name" value="Mercury_reductase_MerA"/>
    <property type="match status" value="1"/>
</dbReference>
<evidence type="ECO:0000256" key="1">
    <source>
        <dbReference type="ARBA" id="ARBA00001974"/>
    </source>
</evidence>
<dbReference type="NCBIfam" id="NF004992">
    <property type="entry name" value="PRK06370.1-4"/>
    <property type="match status" value="1"/>
</dbReference>
<dbReference type="PANTHER" id="PTHR43014:SF2">
    <property type="entry name" value="MERCURIC REDUCTASE"/>
    <property type="match status" value="1"/>
</dbReference>
<sequence length="459" mass="48350">MVQTFDAIVIGAGQAGPPLAGRLTRAGQKVAVIERRDFGGTCVNTGCRPTKTLVASAYAARMAQRAAEYGVVLAAPPGIDMAVVQGRAGKIITEGRAAIEAWLRGMEGCTVLRGHARFTAPHTIEVDGATLTAPRIFINVGGRASVPDLPGLSDVPYLTNRDMVEMTELPDHLVVVGGSYIGLEFAQMFARFGARVTVIEKGPRLIAREDEDVSATVRAILEAEGIAIHTGADISEVARDGAGIAVHLATAGGRATVTGSHLLLAVGRRPNTDDLGLDAAGIATDARGYITVDEHLETSAPDVYALGDCNGRGAFTHTAYNDFEIVAANLLDGQDRKIGQRLPGYALYTDPPLGRVGMTEAQARRTGRPLLIGTRPMTRVGRAVERGETQGFMKVVVDAGTQRILGAAILGTGGDEAIHGLLDIMNADLPYTVFQKAVPIHPTVSELIPTLLEEMVPAQ</sequence>
<evidence type="ECO:0000256" key="3">
    <source>
        <dbReference type="ARBA" id="ARBA00022630"/>
    </source>
</evidence>
<feature type="domain" description="FAD/NAD(P)-binding" evidence="6">
    <location>
        <begin position="6"/>
        <end position="321"/>
    </location>
</feature>
<name>A0ABS5R9P9_9HYPH</name>
<dbReference type="InterPro" id="IPR004099">
    <property type="entry name" value="Pyr_nucl-diS_OxRdtase_dimer"/>
</dbReference>
<comment type="caution">
    <text evidence="7">The sequence shown here is derived from an EMBL/GenBank/DDBJ whole genome shotgun (WGS) entry which is preliminary data.</text>
</comment>
<accession>A0ABS5R9P9</accession>
<keyword evidence="4" id="KW-0274">FAD</keyword>
<dbReference type="EMBL" id="JAHCQH010000020">
    <property type="protein sequence ID" value="MBS9478399.1"/>
    <property type="molecule type" value="Genomic_DNA"/>
</dbReference>
<evidence type="ECO:0000313" key="8">
    <source>
        <dbReference type="Proteomes" id="UP001166585"/>
    </source>
</evidence>
<feature type="domain" description="Pyridine nucleotide-disulphide oxidoreductase dimerisation" evidence="5">
    <location>
        <begin position="346"/>
        <end position="450"/>
    </location>
</feature>
<evidence type="ECO:0000256" key="4">
    <source>
        <dbReference type="ARBA" id="ARBA00022827"/>
    </source>
</evidence>
<dbReference type="InterPro" id="IPR016156">
    <property type="entry name" value="FAD/NAD-linked_Rdtase_dimer_sf"/>
</dbReference>
<reference evidence="7" key="1">
    <citation type="submission" date="2021-05" db="EMBL/GenBank/DDBJ databases">
        <authorList>
            <person name="Sun Q."/>
            <person name="Inoue M."/>
        </authorList>
    </citation>
    <scope>NUCLEOTIDE SEQUENCE</scope>
    <source>
        <strain evidence="7">VKM B-3255</strain>
    </source>
</reference>
<evidence type="ECO:0000259" key="6">
    <source>
        <dbReference type="Pfam" id="PF07992"/>
    </source>
</evidence>
<protein>
    <submittedName>
        <fullName evidence="7">FAD-containing oxidoreductase</fullName>
    </submittedName>
</protein>
<dbReference type="Gene3D" id="3.50.50.60">
    <property type="entry name" value="FAD/NAD(P)-binding domain"/>
    <property type="match status" value="2"/>
</dbReference>
<dbReference type="InterPro" id="IPR036188">
    <property type="entry name" value="FAD/NAD-bd_sf"/>
</dbReference>
<dbReference type="PRINTS" id="PR00368">
    <property type="entry name" value="FADPNR"/>
</dbReference>
<dbReference type="PANTHER" id="PTHR43014">
    <property type="entry name" value="MERCURIC REDUCTASE"/>
    <property type="match status" value="1"/>
</dbReference>
<dbReference type="Pfam" id="PF07992">
    <property type="entry name" value="Pyr_redox_2"/>
    <property type="match status" value="1"/>
</dbReference>
<dbReference type="Pfam" id="PF02852">
    <property type="entry name" value="Pyr_redox_dim"/>
    <property type="match status" value="1"/>
</dbReference>
<dbReference type="RefSeq" id="WP_213756377.1">
    <property type="nucleotide sequence ID" value="NZ_JAHCQH010000020.1"/>
</dbReference>
<dbReference type="Gene3D" id="3.30.390.30">
    <property type="match status" value="1"/>
</dbReference>